<dbReference type="Proteomes" id="UP000728647">
    <property type="component" value="Unassembled WGS sequence"/>
</dbReference>
<dbReference type="AlphaFoldDB" id="A0A8J8KF41"/>
<evidence type="ECO:0000313" key="1">
    <source>
        <dbReference type="EMBL" id="NUB91181.1"/>
    </source>
</evidence>
<organism evidence="1 2">
    <name type="scientific">Haloterrigena gelatinilytica</name>
    <dbReference type="NCBI Taxonomy" id="2741724"/>
    <lineage>
        <taxon>Archaea</taxon>
        <taxon>Methanobacteriati</taxon>
        <taxon>Methanobacteriota</taxon>
        <taxon>Stenosarchaea group</taxon>
        <taxon>Halobacteria</taxon>
        <taxon>Halobacteriales</taxon>
        <taxon>Natrialbaceae</taxon>
        <taxon>Haloterrigena</taxon>
    </lineage>
</organism>
<sequence length="66" mass="7540">MLPTVVVPDLRSRLHDIEDTYVHGIGEEDQDGIVPESKSDRYEEAWKTLRRELSKVGSEKTGDRAE</sequence>
<dbReference type="RefSeq" id="WP_174701845.1">
    <property type="nucleotide sequence ID" value="NZ_JABURA010000001.1"/>
</dbReference>
<proteinExistence type="predicted"/>
<dbReference type="EMBL" id="JABURA010000001">
    <property type="protein sequence ID" value="NUB91181.1"/>
    <property type="molecule type" value="Genomic_DNA"/>
</dbReference>
<gene>
    <name evidence="1" type="ORF">HT576_09125</name>
</gene>
<accession>A0A8J8KF41</accession>
<comment type="caution">
    <text evidence="1">The sequence shown here is derived from an EMBL/GenBank/DDBJ whole genome shotgun (WGS) entry which is preliminary data.</text>
</comment>
<evidence type="ECO:0000313" key="2">
    <source>
        <dbReference type="Proteomes" id="UP000728647"/>
    </source>
</evidence>
<protein>
    <submittedName>
        <fullName evidence="1">Uncharacterized protein</fullName>
    </submittedName>
</protein>
<name>A0A8J8KF41_9EURY</name>
<reference evidence="1" key="1">
    <citation type="submission" date="2020-06" db="EMBL/GenBank/DDBJ databases">
        <title>Haloterrigena sp. nov., an extremely halophilic archaeon isolated from a saline sediment.</title>
        <authorList>
            <person name="Liu B.-B."/>
        </authorList>
    </citation>
    <scope>NUCLEOTIDE SEQUENCE</scope>
    <source>
        <strain evidence="1">SYSU A121-1</strain>
    </source>
</reference>